<evidence type="ECO:0000256" key="1">
    <source>
        <dbReference type="SAM" id="MobiDB-lite"/>
    </source>
</evidence>
<feature type="region of interest" description="Disordered" evidence="1">
    <location>
        <begin position="135"/>
        <end position="205"/>
    </location>
</feature>
<evidence type="ECO:0000313" key="3">
    <source>
        <dbReference type="Proteomes" id="UP000708148"/>
    </source>
</evidence>
<dbReference type="AlphaFoldDB" id="A0A8S1IX37"/>
<proteinExistence type="predicted"/>
<evidence type="ECO:0000313" key="2">
    <source>
        <dbReference type="EMBL" id="CAD7698509.1"/>
    </source>
</evidence>
<name>A0A8S1IX37_9CHLO</name>
<gene>
    <name evidence="2" type="ORF">OSTQU699_LOCUS3870</name>
</gene>
<sequence>MHHSFLDRASEGRKMTQRRWLTLIQHVQEQQGGANGDGQEGDVAVDVFSPRDEVEELYDSRRRDERTEISAQGVSKKLDLEEEEHGLMVTHSIENWMNVMRETQAQARSRKAIPTPARSRAVLDLGTEMQRMVPPPQALPLRRQEGPAGSSGSVGSEGRWSGASGSGGERPGGSSRAPPGVGLRLQRRGDSSAGRPPIEDSSRIE</sequence>
<comment type="caution">
    <text evidence="2">The sequence shown here is derived from an EMBL/GenBank/DDBJ whole genome shotgun (WGS) entry which is preliminary data.</text>
</comment>
<dbReference type="Proteomes" id="UP000708148">
    <property type="component" value="Unassembled WGS sequence"/>
</dbReference>
<dbReference type="EMBL" id="CAJHUC010000841">
    <property type="protein sequence ID" value="CAD7698509.1"/>
    <property type="molecule type" value="Genomic_DNA"/>
</dbReference>
<protein>
    <submittedName>
        <fullName evidence="2">Uncharacterized protein</fullName>
    </submittedName>
</protein>
<organism evidence="2 3">
    <name type="scientific">Ostreobium quekettii</name>
    <dbReference type="NCBI Taxonomy" id="121088"/>
    <lineage>
        <taxon>Eukaryota</taxon>
        <taxon>Viridiplantae</taxon>
        <taxon>Chlorophyta</taxon>
        <taxon>core chlorophytes</taxon>
        <taxon>Ulvophyceae</taxon>
        <taxon>TCBD clade</taxon>
        <taxon>Bryopsidales</taxon>
        <taxon>Ostreobineae</taxon>
        <taxon>Ostreobiaceae</taxon>
        <taxon>Ostreobium</taxon>
    </lineage>
</organism>
<accession>A0A8S1IX37</accession>
<reference evidence="2" key="1">
    <citation type="submission" date="2020-12" db="EMBL/GenBank/DDBJ databases">
        <authorList>
            <person name="Iha C."/>
        </authorList>
    </citation>
    <scope>NUCLEOTIDE SEQUENCE</scope>
</reference>
<keyword evidence="3" id="KW-1185">Reference proteome</keyword>